<dbReference type="EMBL" id="APOI01000020">
    <property type="protein sequence ID" value="ENU22892.1"/>
    <property type="molecule type" value="Genomic_DNA"/>
</dbReference>
<evidence type="ECO:0000313" key="2">
    <source>
        <dbReference type="Proteomes" id="UP000013034"/>
    </source>
</evidence>
<protein>
    <submittedName>
        <fullName evidence="1">Uncharacterized protein</fullName>
    </submittedName>
</protein>
<name>A0ABN0JCL7_9GAMM</name>
<reference evidence="1 2" key="1">
    <citation type="submission" date="2013-02" db="EMBL/GenBank/DDBJ databases">
        <title>The Genome Sequence of Acinetobacter sp. NIPH 809.</title>
        <authorList>
            <consortium name="The Broad Institute Genome Sequencing Platform"/>
            <consortium name="The Broad Institute Genome Sequencing Center for Infectious Disease"/>
            <person name="Cerqueira G."/>
            <person name="Feldgarden M."/>
            <person name="Courvalin P."/>
            <person name="Perichon B."/>
            <person name="Grillot-Courvalin C."/>
            <person name="Clermont D."/>
            <person name="Rocha E."/>
            <person name="Yoon E.-J."/>
            <person name="Nemec A."/>
            <person name="Walker B."/>
            <person name="Young S.K."/>
            <person name="Zeng Q."/>
            <person name="Gargeya S."/>
            <person name="Fitzgerald M."/>
            <person name="Haas B."/>
            <person name="Abouelleil A."/>
            <person name="Alvarado L."/>
            <person name="Arachchi H.M."/>
            <person name="Berlin A.M."/>
            <person name="Chapman S.B."/>
            <person name="Dewar J."/>
            <person name="Goldberg J."/>
            <person name="Griggs A."/>
            <person name="Gujja S."/>
            <person name="Hansen M."/>
            <person name="Howarth C."/>
            <person name="Imamovic A."/>
            <person name="Larimer J."/>
            <person name="McCowan C."/>
            <person name="Murphy C."/>
            <person name="Neiman D."/>
            <person name="Pearson M."/>
            <person name="Priest M."/>
            <person name="Roberts A."/>
            <person name="Saif S."/>
            <person name="Shea T."/>
            <person name="Sisk P."/>
            <person name="Sykes S."/>
            <person name="Wortman J."/>
            <person name="Nusbaum C."/>
            <person name="Birren B."/>
        </authorList>
    </citation>
    <scope>NUCLEOTIDE SEQUENCE [LARGE SCALE GENOMIC DNA]</scope>
    <source>
        <strain evidence="1 2">NIPH 809</strain>
    </source>
</reference>
<keyword evidence="2" id="KW-1185">Reference proteome</keyword>
<accession>A0ABN0JCL7</accession>
<sequence>MLQLKKLSHWSLAISQNFGNIISMIFEHHLANFTRIYTYAATKSVLKWGVSLCGTYTINNINQYFTTTTTN</sequence>
<organism evidence="1 2">
    <name type="scientific">Acinetobacter proteolyticus</name>
    <dbReference type="NCBI Taxonomy" id="1776741"/>
    <lineage>
        <taxon>Bacteria</taxon>
        <taxon>Pseudomonadati</taxon>
        <taxon>Pseudomonadota</taxon>
        <taxon>Gammaproteobacteria</taxon>
        <taxon>Moraxellales</taxon>
        <taxon>Moraxellaceae</taxon>
        <taxon>Acinetobacter</taxon>
    </lineage>
</organism>
<dbReference type="Proteomes" id="UP000013034">
    <property type="component" value="Unassembled WGS sequence"/>
</dbReference>
<gene>
    <name evidence="1" type="ORF">F993_02802</name>
</gene>
<comment type="caution">
    <text evidence="1">The sequence shown here is derived from an EMBL/GenBank/DDBJ whole genome shotgun (WGS) entry which is preliminary data.</text>
</comment>
<proteinExistence type="predicted"/>
<evidence type="ECO:0000313" key="1">
    <source>
        <dbReference type="EMBL" id="ENU22892.1"/>
    </source>
</evidence>